<dbReference type="InterPro" id="IPR023404">
    <property type="entry name" value="rSAM_horseshoe"/>
</dbReference>
<organism evidence="3 4">
    <name type="scientific">Mitsuokella jalaludinii</name>
    <dbReference type="NCBI Taxonomy" id="187979"/>
    <lineage>
        <taxon>Bacteria</taxon>
        <taxon>Bacillati</taxon>
        <taxon>Bacillota</taxon>
        <taxon>Negativicutes</taxon>
        <taxon>Selenomonadales</taxon>
        <taxon>Selenomonadaceae</taxon>
        <taxon>Mitsuokella</taxon>
    </lineage>
</organism>
<dbReference type="Pfam" id="PF19864">
    <property type="entry name" value="Radical_SAM_N2"/>
    <property type="match status" value="1"/>
</dbReference>
<protein>
    <submittedName>
        <fullName evidence="3">Uncharacterized protein conserved in bacteria</fullName>
    </submittedName>
</protein>
<dbReference type="InterPro" id="IPR058240">
    <property type="entry name" value="rSAM_sf"/>
</dbReference>
<dbReference type="Proteomes" id="UP000095546">
    <property type="component" value="Unassembled WGS sequence"/>
</dbReference>
<sequence>MVRLEHEVLQSVLKPARYTGGEWNAVIKDHAAVDCTWALALPDVYEVGMSNLGLAILYEVLNRREDIAAERVYAPWTDMEEEMRKRKMPLFSLETKTEISAFDFFGFSLQYEMIYTNVLNMLDLAGIPLFAKDRGEAMPFVVGGGPCVYNVEPIADFFDFFIVGEGEEAIVEVSDAFMAWKREGRPGGRKGFLQRLLDVPGIYVPSFYEPEYDEEGNYRALRPLVEAAKPVIYKRVIRDMDDAISVEHPVVPYMDIVHNRIMLELFRGCSRGCRFCQAGICYRPARERTEENLRKMARGLVDATGYDEMSLTSLSSADYSCLGRLVDDLMADFRDEKVSFSLPSLRIDSFSIDLAHKMQQVRKSGLTFAPEAGTQRLRDVINKGVTEENLMKACGAAFRQGWKQVKLYFMMGLPTETDEDVIGIAELAKKVVALYTEIKGKRGCKVTISVACFVPKPYTPFQWFGQLPIEEFQRRQQLLKEHITDRAITFNYHDARLSVIEGVFARGDRRLAKVLHQAWQDGAKFDGWSDLYRDDVWHEAFRKCGVDMGYYNMRTRNFNEPLPWLVTSPGVNQEFLLREWHHAMNASLTEDCRRGRCTACGICPNLGVHVIDYKKQEDARLEQENQEAQSEQEKRADAAKQESKQVPAHDPKGPGRPRTLYAWRAEITKGEELRYVSHLDYANLFLRAFDRAKLPMAYSEGFNPHMKVAFASALSLGVTSASEYMDFELTKPLCQPEIFDRLQKELPPGAKLLKLREIRGKHTALMSEADEAIYTLRVPFAGTEAQAKASIGAYNRAEEAVWHRVTPKKTRDIETKQYMKEPVAFAVADGELQMTMDIVITQSGSVKPLEVLSLIAKDFELAVNPAAARIERQGIFGHGKKLIDLA</sequence>
<dbReference type="eggNOG" id="COG1032">
    <property type="taxonomic scope" value="Bacteria"/>
</dbReference>
<keyword evidence="4" id="KW-1185">Reference proteome</keyword>
<dbReference type="InterPro" id="IPR045784">
    <property type="entry name" value="Radical_SAM_N2"/>
</dbReference>
<dbReference type="InterPro" id="IPR007197">
    <property type="entry name" value="rSAM"/>
</dbReference>
<dbReference type="GO" id="GO:0051536">
    <property type="term" value="F:iron-sulfur cluster binding"/>
    <property type="evidence" value="ECO:0007669"/>
    <property type="project" value="InterPro"/>
</dbReference>
<dbReference type="Gene3D" id="3.80.30.20">
    <property type="entry name" value="tm_1862 like domain"/>
    <property type="match status" value="1"/>
</dbReference>
<dbReference type="EMBL" id="CYYU01000001">
    <property type="protein sequence ID" value="CUN36765.1"/>
    <property type="molecule type" value="Genomic_DNA"/>
</dbReference>
<dbReference type="PROSITE" id="PS51918">
    <property type="entry name" value="RADICAL_SAM"/>
    <property type="match status" value="1"/>
</dbReference>
<gene>
    <name evidence="3" type="ORF">ERS852385_00168</name>
</gene>
<dbReference type="Pfam" id="PF04055">
    <property type="entry name" value="Radical_SAM"/>
    <property type="match status" value="1"/>
</dbReference>
<dbReference type="Pfam" id="PF10105">
    <property type="entry name" value="DUF2344"/>
    <property type="match status" value="1"/>
</dbReference>
<dbReference type="eggNOG" id="COG5011">
    <property type="taxonomic scope" value="Bacteria"/>
</dbReference>
<dbReference type="InterPro" id="IPR006638">
    <property type="entry name" value="Elp3/MiaA/NifB-like_rSAM"/>
</dbReference>
<evidence type="ECO:0000313" key="4">
    <source>
        <dbReference type="Proteomes" id="UP000095546"/>
    </source>
</evidence>
<evidence type="ECO:0000259" key="2">
    <source>
        <dbReference type="PROSITE" id="PS51918"/>
    </source>
</evidence>
<dbReference type="NCBIfam" id="TIGR03936">
    <property type="entry name" value="sam_1_link_chp"/>
    <property type="match status" value="1"/>
</dbReference>
<feature type="compositionally biased region" description="Basic and acidic residues" evidence="1">
    <location>
        <begin position="631"/>
        <end position="653"/>
    </location>
</feature>
<dbReference type="InterPro" id="IPR023862">
    <property type="entry name" value="CHP03960_rSAM"/>
</dbReference>
<evidence type="ECO:0000313" key="3">
    <source>
        <dbReference type="EMBL" id="CUN36765.1"/>
    </source>
</evidence>
<accession>A0A173WED2</accession>
<dbReference type="GO" id="GO:0003824">
    <property type="term" value="F:catalytic activity"/>
    <property type="evidence" value="ECO:0007669"/>
    <property type="project" value="InterPro"/>
</dbReference>
<evidence type="ECO:0000256" key="1">
    <source>
        <dbReference type="SAM" id="MobiDB-lite"/>
    </source>
</evidence>
<dbReference type="PANTHER" id="PTHR42731">
    <property type="entry name" value="SLL1084 PROTEIN"/>
    <property type="match status" value="1"/>
</dbReference>
<dbReference type="CDD" id="cd01335">
    <property type="entry name" value="Radical_SAM"/>
    <property type="match status" value="1"/>
</dbReference>
<proteinExistence type="predicted"/>
<dbReference type="PANTHER" id="PTHR42731:SF1">
    <property type="entry name" value="RADICAL SAM DOMAIN PROTEIN"/>
    <property type="match status" value="1"/>
</dbReference>
<name>A0A173WED2_9FIRM</name>
<reference evidence="3 4" key="1">
    <citation type="submission" date="2015-09" db="EMBL/GenBank/DDBJ databases">
        <authorList>
            <consortium name="Pathogen Informatics"/>
        </authorList>
    </citation>
    <scope>NUCLEOTIDE SEQUENCE [LARGE SCALE GENOMIC DNA]</scope>
    <source>
        <strain evidence="3 4">2789STDY5608828</strain>
    </source>
</reference>
<dbReference type="SFLD" id="SFLDG01082">
    <property type="entry name" value="B12-binding_domain_containing"/>
    <property type="match status" value="1"/>
</dbReference>
<dbReference type="STRING" id="187979.ERS852385_00168"/>
<dbReference type="AlphaFoldDB" id="A0A173WED2"/>
<dbReference type="SUPFAM" id="SSF102114">
    <property type="entry name" value="Radical SAM enzymes"/>
    <property type="match status" value="1"/>
</dbReference>
<dbReference type="InterPro" id="IPR018768">
    <property type="entry name" value="DUF2344"/>
</dbReference>
<dbReference type="RefSeq" id="WP_055159970.1">
    <property type="nucleotide sequence ID" value="NZ_CABIWZ010000001.1"/>
</dbReference>
<feature type="region of interest" description="Disordered" evidence="1">
    <location>
        <begin position="619"/>
        <end position="657"/>
    </location>
</feature>
<dbReference type="SMART" id="SM00729">
    <property type="entry name" value="Elp3"/>
    <property type="match status" value="1"/>
</dbReference>
<feature type="domain" description="Radical SAM core" evidence="2">
    <location>
        <begin position="251"/>
        <end position="489"/>
    </location>
</feature>
<dbReference type="OrthoDB" id="9806827at2"/>
<dbReference type="SFLD" id="SFLDS00029">
    <property type="entry name" value="Radical_SAM"/>
    <property type="match status" value="1"/>
</dbReference>
<dbReference type="NCBIfam" id="TIGR03960">
    <property type="entry name" value="rSAM_fuse_unch"/>
    <property type="match status" value="1"/>
</dbReference>